<dbReference type="Proteomes" id="UP000617734">
    <property type="component" value="Unassembled WGS sequence"/>
</dbReference>
<feature type="transmembrane region" description="Helical" evidence="7">
    <location>
        <begin position="248"/>
        <end position="266"/>
    </location>
</feature>
<organism evidence="8 9">
    <name type="scientific">Kitasatospora indigofera</name>
    <dbReference type="NCBI Taxonomy" id="67307"/>
    <lineage>
        <taxon>Bacteria</taxon>
        <taxon>Bacillati</taxon>
        <taxon>Actinomycetota</taxon>
        <taxon>Actinomycetes</taxon>
        <taxon>Kitasatosporales</taxon>
        <taxon>Streptomycetaceae</taxon>
        <taxon>Kitasatospora</taxon>
    </lineage>
</organism>
<evidence type="ECO:0000256" key="3">
    <source>
        <dbReference type="ARBA" id="ARBA00022692"/>
    </source>
</evidence>
<evidence type="ECO:0000256" key="6">
    <source>
        <dbReference type="SAM" id="MobiDB-lite"/>
    </source>
</evidence>
<sequence length="364" mass="39898">MPGRPHRRAPDRPAPSTRRTRSTRPARGNAQGIAGPAPSRPVPSRPEEGTTASIDRERVLRTLTFWLRPDFALRVVNRFQKIVGFDRSMALASSALTSLIPFTILGAAVLSRFGSEDIASRIISRYGLTGGGAEAVRSLFAPTTSEADPGVGVLGALFLMISVLSFTRAAQRLFEQTWELKPLSVRNTPNGLWWILSLGAYLTATSWIRVLFGNGRLELGAALCSAPVTGAFLCWTGWILSARRIPRYLLLPFGIVASVLTAAYSMGASLYLPRLFNSYATRYGSLGAVLALISALFGAMLVIVASAALGREVGDELDRIRRGQRPADDEIRRQWANVVDQTRSRWHTAREQISRHRPEGRDKS</sequence>
<comment type="caution">
    <text evidence="8">The sequence shown here is derived from an EMBL/GenBank/DDBJ whole genome shotgun (WGS) entry which is preliminary data.</text>
</comment>
<keyword evidence="2" id="KW-1003">Cell membrane</keyword>
<evidence type="ECO:0000256" key="2">
    <source>
        <dbReference type="ARBA" id="ARBA00022475"/>
    </source>
</evidence>
<comment type="subcellular location">
    <subcellularLocation>
        <location evidence="1">Cell membrane</location>
        <topology evidence="1">Multi-pass membrane protein</topology>
    </subcellularLocation>
</comment>
<feature type="transmembrane region" description="Helical" evidence="7">
    <location>
        <begin position="191"/>
        <end position="213"/>
    </location>
</feature>
<evidence type="ECO:0000313" key="8">
    <source>
        <dbReference type="EMBL" id="GHH83674.1"/>
    </source>
</evidence>
<keyword evidence="9" id="KW-1185">Reference proteome</keyword>
<name>A0A919GFW2_9ACTN</name>
<reference evidence="8" key="2">
    <citation type="submission" date="2020-09" db="EMBL/GenBank/DDBJ databases">
        <authorList>
            <person name="Sun Q."/>
            <person name="Ohkuma M."/>
        </authorList>
    </citation>
    <scope>NUCLEOTIDE SEQUENCE</scope>
    <source>
        <strain evidence="8">JCM 4646</strain>
    </source>
</reference>
<feature type="transmembrane region" description="Helical" evidence="7">
    <location>
        <begin position="219"/>
        <end position="241"/>
    </location>
</feature>
<proteinExistence type="predicted"/>
<evidence type="ECO:0008006" key="10">
    <source>
        <dbReference type="Google" id="ProtNLM"/>
    </source>
</evidence>
<evidence type="ECO:0000256" key="1">
    <source>
        <dbReference type="ARBA" id="ARBA00004651"/>
    </source>
</evidence>
<accession>A0A919GFW2</accession>
<dbReference type="GO" id="GO:0005886">
    <property type="term" value="C:plasma membrane"/>
    <property type="evidence" value="ECO:0007669"/>
    <property type="project" value="UniProtKB-SubCell"/>
</dbReference>
<feature type="transmembrane region" description="Helical" evidence="7">
    <location>
        <begin position="150"/>
        <end position="170"/>
    </location>
</feature>
<evidence type="ECO:0000313" key="9">
    <source>
        <dbReference type="Proteomes" id="UP000617734"/>
    </source>
</evidence>
<evidence type="ECO:0000256" key="5">
    <source>
        <dbReference type="ARBA" id="ARBA00023136"/>
    </source>
</evidence>
<protein>
    <recommendedName>
        <fullName evidence="10">YihY/virulence factor BrkB family protein</fullName>
    </recommendedName>
</protein>
<evidence type="ECO:0000256" key="4">
    <source>
        <dbReference type="ARBA" id="ARBA00022989"/>
    </source>
</evidence>
<dbReference type="EMBL" id="BNBO01000067">
    <property type="protein sequence ID" value="GHH83674.1"/>
    <property type="molecule type" value="Genomic_DNA"/>
</dbReference>
<feature type="region of interest" description="Disordered" evidence="6">
    <location>
        <begin position="1"/>
        <end position="53"/>
    </location>
</feature>
<keyword evidence="5 7" id="KW-0472">Membrane</keyword>
<dbReference type="AlphaFoldDB" id="A0A919GFW2"/>
<feature type="transmembrane region" description="Helical" evidence="7">
    <location>
        <begin position="88"/>
        <end position="110"/>
    </location>
</feature>
<reference evidence="8" key="1">
    <citation type="journal article" date="2014" name="Int. J. Syst. Evol. Microbiol.">
        <title>Complete genome sequence of Corynebacterium casei LMG S-19264T (=DSM 44701T), isolated from a smear-ripened cheese.</title>
        <authorList>
            <consortium name="US DOE Joint Genome Institute (JGI-PGF)"/>
            <person name="Walter F."/>
            <person name="Albersmeier A."/>
            <person name="Kalinowski J."/>
            <person name="Ruckert C."/>
        </authorList>
    </citation>
    <scope>NUCLEOTIDE SEQUENCE</scope>
    <source>
        <strain evidence="8">JCM 4646</strain>
    </source>
</reference>
<dbReference type="PANTHER" id="PTHR30213">
    <property type="entry name" value="INNER MEMBRANE PROTEIN YHJD"/>
    <property type="match status" value="1"/>
</dbReference>
<evidence type="ECO:0000256" key="7">
    <source>
        <dbReference type="SAM" id="Phobius"/>
    </source>
</evidence>
<dbReference type="PANTHER" id="PTHR30213:SF0">
    <property type="entry name" value="UPF0761 MEMBRANE PROTEIN YIHY"/>
    <property type="match status" value="1"/>
</dbReference>
<gene>
    <name evidence="8" type="ORF">GCM10018781_71380</name>
</gene>
<dbReference type="InterPro" id="IPR017039">
    <property type="entry name" value="Virul_fac_BrkB"/>
</dbReference>
<feature type="transmembrane region" description="Helical" evidence="7">
    <location>
        <begin position="286"/>
        <end position="309"/>
    </location>
</feature>
<keyword evidence="3 7" id="KW-0812">Transmembrane</keyword>
<keyword evidence="4 7" id="KW-1133">Transmembrane helix</keyword>